<evidence type="ECO:0000256" key="8">
    <source>
        <dbReference type="HAMAP-Rule" id="MF_00456"/>
    </source>
</evidence>
<dbReference type="Gene3D" id="3.40.1160.10">
    <property type="entry name" value="Acetylglutamate kinase-like"/>
    <property type="match status" value="1"/>
</dbReference>
<proteinExistence type="inferred from homology"/>
<keyword evidence="2 8" id="KW-0028">Amino-acid biosynthesis</keyword>
<dbReference type="SUPFAM" id="SSF53633">
    <property type="entry name" value="Carbamate kinase-like"/>
    <property type="match status" value="1"/>
</dbReference>
<evidence type="ECO:0000313" key="10">
    <source>
        <dbReference type="EMBL" id="QDT37316.1"/>
    </source>
</evidence>
<feature type="binding site" evidence="8">
    <location>
        <position position="19"/>
    </location>
    <ligand>
        <name>ATP</name>
        <dbReference type="ChEBI" id="CHEBI:30616"/>
    </ligand>
</feature>
<dbReference type="PRINTS" id="PR00474">
    <property type="entry name" value="GLU5KINASE"/>
</dbReference>
<dbReference type="CDD" id="cd04242">
    <property type="entry name" value="AAK_G5K_ProB"/>
    <property type="match status" value="1"/>
</dbReference>
<dbReference type="Gene3D" id="2.30.130.10">
    <property type="entry name" value="PUA domain"/>
    <property type="match status" value="1"/>
</dbReference>
<evidence type="ECO:0000313" key="11">
    <source>
        <dbReference type="Proteomes" id="UP000317318"/>
    </source>
</evidence>
<dbReference type="GO" id="GO:0005829">
    <property type="term" value="C:cytosol"/>
    <property type="evidence" value="ECO:0007669"/>
    <property type="project" value="TreeGrafter"/>
</dbReference>
<comment type="subcellular location">
    <subcellularLocation>
        <location evidence="8">Cytoplasm</location>
    </subcellularLocation>
</comment>
<keyword evidence="11" id="KW-1185">Reference proteome</keyword>
<dbReference type="EC" id="2.7.2.11" evidence="8"/>
<dbReference type="InterPro" id="IPR001057">
    <property type="entry name" value="Glu/AcGlu_kinase"/>
</dbReference>
<keyword evidence="5 8" id="KW-0547">Nucleotide-binding</keyword>
<dbReference type="HAMAP" id="MF_00456">
    <property type="entry name" value="ProB"/>
    <property type="match status" value="1"/>
</dbReference>
<keyword evidence="3 8" id="KW-0641">Proline biosynthesis</keyword>
<keyword evidence="6 8" id="KW-0418">Kinase</keyword>
<dbReference type="GO" id="GO:0005524">
    <property type="term" value="F:ATP binding"/>
    <property type="evidence" value="ECO:0007669"/>
    <property type="project" value="UniProtKB-KW"/>
</dbReference>
<comment type="caution">
    <text evidence="8">Lacks conserved residue(s) required for the propagation of feature annotation.</text>
</comment>
<keyword evidence="4 8" id="KW-0808">Transferase</keyword>
<evidence type="ECO:0000256" key="1">
    <source>
        <dbReference type="ARBA" id="ARBA00022490"/>
    </source>
</evidence>
<evidence type="ECO:0000256" key="5">
    <source>
        <dbReference type="ARBA" id="ARBA00022741"/>
    </source>
</evidence>
<dbReference type="PIRSF" id="PIRSF000729">
    <property type="entry name" value="GK"/>
    <property type="match status" value="1"/>
</dbReference>
<dbReference type="Pfam" id="PF01472">
    <property type="entry name" value="PUA"/>
    <property type="match status" value="1"/>
</dbReference>
<dbReference type="NCBIfam" id="TIGR01027">
    <property type="entry name" value="proB"/>
    <property type="match status" value="1"/>
</dbReference>
<accession>A0A517R091</accession>
<dbReference type="GO" id="GO:0004349">
    <property type="term" value="F:glutamate 5-kinase activity"/>
    <property type="evidence" value="ECO:0007669"/>
    <property type="project" value="UniProtKB-UniRule"/>
</dbReference>
<evidence type="ECO:0000259" key="9">
    <source>
        <dbReference type="SMART" id="SM00359"/>
    </source>
</evidence>
<comment type="function">
    <text evidence="8">Catalyzes the transfer of a phosphate group to glutamate to form L-glutamate 5-phosphate.</text>
</comment>
<dbReference type="InterPro" id="IPR001048">
    <property type="entry name" value="Asp/Glu/Uridylate_kinase"/>
</dbReference>
<evidence type="ECO:0000256" key="3">
    <source>
        <dbReference type="ARBA" id="ARBA00022650"/>
    </source>
</evidence>
<gene>
    <name evidence="8 10" type="primary">proB</name>
    <name evidence="10" type="ORF">Pan189_16890</name>
</gene>
<dbReference type="Pfam" id="PF00696">
    <property type="entry name" value="AA_kinase"/>
    <property type="match status" value="1"/>
</dbReference>
<feature type="binding site" evidence="8">
    <location>
        <position position="158"/>
    </location>
    <ligand>
        <name>substrate</name>
    </ligand>
</feature>
<comment type="pathway">
    <text evidence="8">Amino-acid biosynthesis; L-proline biosynthesis; L-glutamate 5-semialdehyde from L-glutamate: step 1/2.</text>
</comment>
<dbReference type="Proteomes" id="UP000317318">
    <property type="component" value="Chromosome"/>
</dbReference>
<dbReference type="AlphaFoldDB" id="A0A517R091"/>
<dbReference type="PANTHER" id="PTHR43654:SF1">
    <property type="entry name" value="ISOPENTENYL PHOSPHATE KINASE"/>
    <property type="match status" value="1"/>
</dbReference>
<feature type="binding site" evidence="8">
    <location>
        <begin position="219"/>
        <end position="225"/>
    </location>
    <ligand>
        <name>ATP</name>
        <dbReference type="ChEBI" id="CHEBI:30616"/>
    </ligand>
</feature>
<dbReference type="FunFam" id="3.40.1160.10:FF:000018">
    <property type="entry name" value="Glutamate 5-kinase"/>
    <property type="match status" value="1"/>
</dbReference>
<dbReference type="InterPro" id="IPR002478">
    <property type="entry name" value="PUA"/>
</dbReference>
<evidence type="ECO:0000256" key="7">
    <source>
        <dbReference type="ARBA" id="ARBA00022840"/>
    </source>
</evidence>
<organism evidence="10 11">
    <name type="scientific">Stratiformator vulcanicus</name>
    <dbReference type="NCBI Taxonomy" id="2527980"/>
    <lineage>
        <taxon>Bacteria</taxon>
        <taxon>Pseudomonadati</taxon>
        <taxon>Planctomycetota</taxon>
        <taxon>Planctomycetia</taxon>
        <taxon>Planctomycetales</taxon>
        <taxon>Planctomycetaceae</taxon>
        <taxon>Stratiformator</taxon>
    </lineage>
</organism>
<sequence length="377" mass="40783">MHDLLRKEVYETAETIVVKIGTNALSRADDTLDETRIDRLGAQIAEIRKSGRRVVIVSSGAVGAGLGLLGLTERPKDLPHLQAAAATGQAKLIQLYDQALRPHGIHAAQLLLTANDFKRRRRYLNVRNTIYTLFEYGVVPIINENDTVSVEEIKFGDNDHLAAMVTSLLPNPLLVILSVVDGLFDGDPKSPDAKPIRLVEQIDDDLLGLARAERSSRGTGGMQSKLASIRSVTAVGENVILANGEDPEILDRIRRGDIVGSLFLAQKSILPAWKRWIGYTVKPNGWIVVDDGAVGAVTQKGKSLLPIGVVSVGGSFDSGELISIRDRTGREFARGLSNYQATEVKQIAGCRSDALAERLGSASYAEVVHRNNLAVIA</sequence>
<dbReference type="PANTHER" id="PTHR43654">
    <property type="entry name" value="GLUTAMATE 5-KINASE"/>
    <property type="match status" value="1"/>
</dbReference>
<protein>
    <recommendedName>
        <fullName evidence="8">Glutamate 5-kinase</fullName>
        <ecNumber evidence="8">2.7.2.11</ecNumber>
    </recommendedName>
    <alternativeName>
        <fullName evidence="8">Gamma-glutamyl kinase</fullName>
        <shortName evidence="8">GK</shortName>
    </alternativeName>
</protein>
<dbReference type="InterPro" id="IPR036393">
    <property type="entry name" value="AceGlu_kinase-like_sf"/>
</dbReference>
<dbReference type="EMBL" id="CP036268">
    <property type="protein sequence ID" value="QDT37316.1"/>
    <property type="molecule type" value="Genomic_DNA"/>
</dbReference>
<dbReference type="KEGG" id="svp:Pan189_16890"/>
<dbReference type="SMART" id="SM00359">
    <property type="entry name" value="PUA"/>
    <property type="match status" value="1"/>
</dbReference>
<reference evidence="10 11" key="1">
    <citation type="submission" date="2019-02" db="EMBL/GenBank/DDBJ databases">
        <title>Deep-cultivation of Planctomycetes and their phenomic and genomic characterization uncovers novel biology.</title>
        <authorList>
            <person name="Wiegand S."/>
            <person name="Jogler M."/>
            <person name="Boedeker C."/>
            <person name="Pinto D."/>
            <person name="Vollmers J."/>
            <person name="Rivas-Marin E."/>
            <person name="Kohn T."/>
            <person name="Peeters S.H."/>
            <person name="Heuer A."/>
            <person name="Rast P."/>
            <person name="Oberbeckmann S."/>
            <person name="Bunk B."/>
            <person name="Jeske O."/>
            <person name="Meyerdierks A."/>
            <person name="Storesund J.E."/>
            <person name="Kallscheuer N."/>
            <person name="Luecker S."/>
            <person name="Lage O.M."/>
            <person name="Pohl T."/>
            <person name="Merkel B.J."/>
            <person name="Hornburger P."/>
            <person name="Mueller R.-W."/>
            <person name="Bruemmer F."/>
            <person name="Labrenz M."/>
            <person name="Spormann A.M."/>
            <person name="Op den Camp H."/>
            <person name="Overmann J."/>
            <person name="Amann R."/>
            <person name="Jetten M.S.M."/>
            <person name="Mascher T."/>
            <person name="Medema M.H."/>
            <person name="Devos D.P."/>
            <person name="Kaster A.-K."/>
            <person name="Ovreas L."/>
            <person name="Rohde M."/>
            <person name="Galperin M.Y."/>
            <person name="Jogler C."/>
        </authorList>
    </citation>
    <scope>NUCLEOTIDE SEQUENCE [LARGE SCALE GENOMIC DNA]</scope>
    <source>
        <strain evidence="10 11">Pan189</strain>
    </source>
</reference>
<dbReference type="CDD" id="cd21157">
    <property type="entry name" value="PUA_G5K"/>
    <property type="match status" value="1"/>
</dbReference>
<dbReference type="InterPro" id="IPR011529">
    <property type="entry name" value="Glu_5kinase"/>
</dbReference>
<dbReference type="GO" id="GO:0003723">
    <property type="term" value="F:RNA binding"/>
    <property type="evidence" value="ECO:0007669"/>
    <property type="project" value="InterPro"/>
</dbReference>
<feature type="domain" description="PUA" evidence="9">
    <location>
        <begin position="285"/>
        <end position="364"/>
    </location>
</feature>
<dbReference type="OrthoDB" id="9804434at2"/>
<name>A0A517R091_9PLAN</name>
<evidence type="ECO:0000256" key="4">
    <source>
        <dbReference type="ARBA" id="ARBA00022679"/>
    </source>
</evidence>
<dbReference type="InterPro" id="IPR041739">
    <property type="entry name" value="G5K_ProB"/>
</dbReference>
<dbReference type="InterPro" id="IPR036974">
    <property type="entry name" value="PUA_sf"/>
</dbReference>
<comment type="similarity">
    <text evidence="8">Belongs to the glutamate 5-kinase family.</text>
</comment>
<dbReference type="PROSITE" id="PS50890">
    <property type="entry name" value="PUA"/>
    <property type="match status" value="1"/>
</dbReference>
<feature type="binding site" evidence="8">
    <location>
        <position position="146"/>
    </location>
    <ligand>
        <name>substrate</name>
    </ligand>
</feature>
<comment type="catalytic activity">
    <reaction evidence="8">
        <text>L-glutamate + ATP = L-glutamyl 5-phosphate + ADP</text>
        <dbReference type="Rhea" id="RHEA:14877"/>
        <dbReference type="ChEBI" id="CHEBI:29985"/>
        <dbReference type="ChEBI" id="CHEBI:30616"/>
        <dbReference type="ChEBI" id="CHEBI:58274"/>
        <dbReference type="ChEBI" id="CHEBI:456216"/>
        <dbReference type="EC" id="2.7.2.11"/>
    </reaction>
</comment>
<feature type="binding site" evidence="8">
    <location>
        <position position="59"/>
    </location>
    <ligand>
        <name>substrate</name>
    </ligand>
</feature>
<keyword evidence="7 8" id="KW-0067">ATP-binding</keyword>
<dbReference type="UniPathway" id="UPA00098">
    <property type="reaction ID" value="UER00359"/>
</dbReference>
<dbReference type="InterPro" id="IPR005715">
    <property type="entry name" value="Glu_5kinase/COase_Synthase"/>
</dbReference>
<keyword evidence="1 8" id="KW-0963">Cytoplasm</keyword>
<evidence type="ECO:0000256" key="2">
    <source>
        <dbReference type="ARBA" id="ARBA00022605"/>
    </source>
</evidence>
<evidence type="ECO:0000256" key="6">
    <source>
        <dbReference type="ARBA" id="ARBA00022777"/>
    </source>
</evidence>
<dbReference type="RefSeq" id="WP_145363446.1">
    <property type="nucleotide sequence ID" value="NZ_CP036268.1"/>
</dbReference>
<dbReference type="SUPFAM" id="SSF88697">
    <property type="entry name" value="PUA domain-like"/>
    <property type="match status" value="1"/>
</dbReference>
<dbReference type="InterPro" id="IPR015947">
    <property type="entry name" value="PUA-like_sf"/>
</dbReference>
<dbReference type="GO" id="GO:0055129">
    <property type="term" value="P:L-proline biosynthetic process"/>
    <property type="evidence" value="ECO:0007669"/>
    <property type="project" value="UniProtKB-UniRule"/>
</dbReference>